<dbReference type="CDD" id="cd11712">
    <property type="entry name" value="GINS_A_psf2"/>
    <property type="match status" value="1"/>
</dbReference>
<dbReference type="PANTHER" id="PTHR12772">
    <property type="entry name" value="DNA REPLICATION COMPLEX GINS PROTEIN PSF2"/>
    <property type="match status" value="1"/>
</dbReference>
<feature type="non-terminal residue" evidence="10">
    <location>
        <position position="198"/>
    </location>
</feature>
<keyword evidence="6" id="KW-0235">DNA replication</keyword>
<dbReference type="AlphaFoldDB" id="A0A1E4SXZ2"/>
<evidence type="ECO:0000256" key="6">
    <source>
        <dbReference type="ARBA" id="ARBA00022705"/>
    </source>
</evidence>
<dbReference type="SUPFAM" id="SSF158573">
    <property type="entry name" value="GINS helical bundle-like"/>
    <property type="match status" value="1"/>
</dbReference>
<dbReference type="GO" id="GO:0000811">
    <property type="term" value="C:GINS complex"/>
    <property type="evidence" value="ECO:0007669"/>
    <property type="project" value="TreeGrafter"/>
</dbReference>
<dbReference type="EMBL" id="KV453857">
    <property type="protein sequence ID" value="ODV84368.1"/>
    <property type="molecule type" value="Genomic_DNA"/>
</dbReference>
<evidence type="ECO:0000256" key="7">
    <source>
        <dbReference type="ARBA" id="ARBA00023242"/>
    </source>
</evidence>
<dbReference type="FunFam" id="1.20.58.1020:FF:000001">
    <property type="entry name" value="DNA replication complex GINS protein PSF2"/>
    <property type="match status" value="1"/>
</dbReference>
<dbReference type="InterPro" id="IPR007257">
    <property type="entry name" value="GINS_Psf2"/>
</dbReference>
<dbReference type="Proteomes" id="UP000094801">
    <property type="component" value="Unassembled WGS sequence"/>
</dbReference>
<organism evidence="10 11">
    <name type="scientific">[Candida] arabinofermentans NRRL YB-2248</name>
    <dbReference type="NCBI Taxonomy" id="983967"/>
    <lineage>
        <taxon>Eukaryota</taxon>
        <taxon>Fungi</taxon>
        <taxon>Dikarya</taxon>
        <taxon>Ascomycota</taxon>
        <taxon>Saccharomycotina</taxon>
        <taxon>Pichiomycetes</taxon>
        <taxon>Pichiales</taxon>
        <taxon>Pichiaceae</taxon>
        <taxon>Ogataea</taxon>
        <taxon>Ogataea/Candida clade</taxon>
    </lineage>
</organism>
<evidence type="ECO:0000313" key="11">
    <source>
        <dbReference type="Proteomes" id="UP000094801"/>
    </source>
</evidence>
<comment type="subcellular location">
    <subcellularLocation>
        <location evidence="1">Nucleus</location>
    </subcellularLocation>
</comment>
<dbReference type="InterPro" id="IPR021151">
    <property type="entry name" value="GINS_A"/>
</dbReference>
<dbReference type="PIRSF" id="PIRSF028998">
    <property type="entry name" value="GINS_Psf2_subgr"/>
    <property type="match status" value="1"/>
</dbReference>
<evidence type="ECO:0000256" key="3">
    <source>
        <dbReference type="ARBA" id="ARBA00011352"/>
    </source>
</evidence>
<name>A0A1E4SXZ2_9ASCO</name>
<comment type="similarity">
    <text evidence="2">Belongs to the GINS2/PSF2 family.</text>
</comment>
<dbReference type="Pfam" id="PF05916">
    <property type="entry name" value="Sld5"/>
    <property type="match status" value="1"/>
</dbReference>
<feature type="domain" description="GINS subunit" evidence="8">
    <location>
        <begin position="75"/>
        <end position="178"/>
    </location>
</feature>
<sequence>MSLPAKLQQNFTPQEINFLAEQEPITILPRYTMNGTQLISGRLPNLKALSRKTTPLWLSVLLKNQDKCNIVIPDWLTTEYLKSKYAEELNNPTHFSKLPWHWLPISKKLLDAASDDFIDPPHEIRSLIQDIREVRLVKARKGIRELNEVYIQLDGLSLMEINEIRPFIVTVMDQLRKVHDSVKERGDSANTGQYEEDE</sequence>
<dbReference type="InterPro" id="IPR056784">
    <property type="entry name" value="PSF2_N"/>
</dbReference>
<evidence type="ECO:0000256" key="5">
    <source>
        <dbReference type="ARBA" id="ARBA00015139"/>
    </source>
</evidence>
<dbReference type="STRING" id="983967.A0A1E4SXZ2"/>
<dbReference type="GO" id="GO:0000727">
    <property type="term" value="P:double-strand break repair via break-induced replication"/>
    <property type="evidence" value="ECO:0007669"/>
    <property type="project" value="TreeGrafter"/>
</dbReference>
<keyword evidence="11" id="KW-1185">Reference proteome</keyword>
<dbReference type="InterPro" id="IPR036224">
    <property type="entry name" value="GINS_bundle-like_dom_sf"/>
</dbReference>
<evidence type="ECO:0000256" key="1">
    <source>
        <dbReference type="ARBA" id="ARBA00004123"/>
    </source>
</evidence>
<dbReference type="GO" id="GO:0006260">
    <property type="term" value="P:DNA replication"/>
    <property type="evidence" value="ECO:0007669"/>
    <property type="project" value="UniProtKB-KW"/>
</dbReference>
<comment type="subunit">
    <text evidence="3">Component of the GINS complex which is a heterotetramer of SLD5, PSF1, PSF2 and PSF3.</text>
</comment>
<dbReference type="SUPFAM" id="SSF160059">
    <property type="entry name" value="PriA/YqbF domain"/>
    <property type="match status" value="1"/>
</dbReference>
<evidence type="ECO:0000256" key="4">
    <source>
        <dbReference type="ARBA" id="ARBA00013969"/>
    </source>
</evidence>
<evidence type="ECO:0000313" key="10">
    <source>
        <dbReference type="EMBL" id="ODV84368.1"/>
    </source>
</evidence>
<reference evidence="11" key="1">
    <citation type="submission" date="2016-04" db="EMBL/GenBank/DDBJ databases">
        <title>Comparative genomics of biotechnologically important yeasts.</title>
        <authorList>
            <consortium name="DOE Joint Genome Institute"/>
            <person name="Riley R."/>
            <person name="Haridas S."/>
            <person name="Wolfe K.H."/>
            <person name="Lopes M.R."/>
            <person name="Hittinger C.T."/>
            <person name="Goker M."/>
            <person name="Salamov A."/>
            <person name="Wisecaver J."/>
            <person name="Long T.M."/>
            <person name="Aerts A.L."/>
            <person name="Barry K."/>
            <person name="Choi C."/>
            <person name="Clum A."/>
            <person name="Coughlan A.Y."/>
            <person name="Deshpande S."/>
            <person name="Douglass A.P."/>
            <person name="Hanson S.J."/>
            <person name="Klenk H.-P."/>
            <person name="Labutti K."/>
            <person name="Lapidus A."/>
            <person name="Lindquist E."/>
            <person name="Lipzen A."/>
            <person name="Meier-Kolthoff J.P."/>
            <person name="Ohm R.A."/>
            <person name="Otillar R.P."/>
            <person name="Pangilinan J."/>
            <person name="Peng Y."/>
            <person name="Rokas A."/>
            <person name="Rosa C.A."/>
            <person name="Scheuner C."/>
            <person name="Sibirny A.A."/>
            <person name="Slot J.C."/>
            <person name="Stielow J.B."/>
            <person name="Sun H."/>
            <person name="Kurtzman C.P."/>
            <person name="Blackwell M."/>
            <person name="Grigoriev I.V."/>
            <person name="Jeffries T.W."/>
        </authorList>
    </citation>
    <scope>NUCLEOTIDE SEQUENCE [LARGE SCALE GENOMIC DNA]</scope>
    <source>
        <strain evidence="11">NRRL YB-2248</strain>
    </source>
</reference>
<evidence type="ECO:0000259" key="9">
    <source>
        <dbReference type="Pfam" id="PF25005"/>
    </source>
</evidence>
<protein>
    <recommendedName>
        <fullName evidence="5">DNA replication complex GINS protein PSF2</fullName>
    </recommendedName>
    <alternativeName>
        <fullName evidence="4">DNA replication complex GINS protein psf2</fullName>
    </alternativeName>
</protein>
<dbReference type="PANTHER" id="PTHR12772:SF0">
    <property type="entry name" value="DNA REPLICATION COMPLEX GINS PROTEIN PSF2"/>
    <property type="match status" value="1"/>
</dbReference>
<dbReference type="OrthoDB" id="1938138at2759"/>
<accession>A0A1E4SXZ2</accession>
<evidence type="ECO:0000259" key="8">
    <source>
        <dbReference type="Pfam" id="PF05916"/>
    </source>
</evidence>
<dbReference type="Gene3D" id="1.20.58.1020">
    <property type="match status" value="1"/>
</dbReference>
<gene>
    <name evidence="10" type="ORF">CANARDRAFT_190901</name>
</gene>
<dbReference type="Pfam" id="PF25005">
    <property type="entry name" value="PSF2_N"/>
    <property type="match status" value="1"/>
</dbReference>
<feature type="domain" description="DNA replication complex GINS protein PSF2 N-terminal" evidence="9">
    <location>
        <begin position="12"/>
        <end position="71"/>
    </location>
</feature>
<dbReference type="CDD" id="cd21694">
    <property type="entry name" value="GINS_B_Psf2"/>
    <property type="match status" value="1"/>
</dbReference>
<dbReference type="Gene3D" id="3.40.5.50">
    <property type="match status" value="1"/>
</dbReference>
<evidence type="ECO:0000256" key="2">
    <source>
        <dbReference type="ARBA" id="ARBA00010565"/>
    </source>
</evidence>
<keyword evidence="7" id="KW-0539">Nucleus</keyword>
<proteinExistence type="inferred from homology"/>